<evidence type="ECO:0000313" key="7">
    <source>
        <dbReference type="EMBL" id="KAJ4357953.1"/>
    </source>
</evidence>
<dbReference type="GeneID" id="80906060"/>
<gene>
    <name evidence="7" type="ORF">N0V89_002530</name>
</gene>
<keyword evidence="3 6" id="KW-0812">Transmembrane</keyword>
<feature type="transmembrane region" description="Helical" evidence="6">
    <location>
        <begin position="6"/>
        <end position="26"/>
    </location>
</feature>
<dbReference type="PANTHER" id="PTHR43791">
    <property type="entry name" value="PERMEASE-RELATED"/>
    <property type="match status" value="1"/>
</dbReference>
<evidence type="ECO:0000256" key="1">
    <source>
        <dbReference type="ARBA" id="ARBA00004141"/>
    </source>
</evidence>
<dbReference type="EMBL" id="JAPEUX010000002">
    <property type="protein sequence ID" value="KAJ4357953.1"/>
    <property type="molecule type" value="Genomic_DNA"/>
</dbReference>
<evidence type="ECO:0000256" key="6">
    <source>
        <dbReference type="SAM" id="Phobius"/>
    </source>
</evidence>
<dbReference type="OrthoDB" id="6730379at2759"/>
<accession>A0A9W9CEQ9</accession>
<dbReference type="GO" id="GO:0016020">
    <property type="term" value="C:membrane"/>
    <property type="evidence" value="ECO:0007669"/>
    <property type="project" value="UniProtKB-SubCell"/>
</dbReference>
<dbReference type="PANTHER" id="PTHR43791:SF40">
    <property type="entry name" value="THIAMINE PATHWAY TRANSPORTER THI73"/>
    <property type="match status" value="1"/>
</dbReference>
<reference evidence="7" key="1">
    <citation type="submission" date="2022-10" db="EMBL/GenBank/DDBJ databases">
        <title>Tapping the CABI collections for fungal endophytes: first genome assemblies for Collariella, Neodidymelliopsis, Ascochyta clinopodiicola, Didymella pomorum, Didymosphaeria variabile, Neocosmospora piperis and Neocucurbitaria cava.</title>
        <authorList>
            <person name="Hill R."/>
        </authorList>
    </citation>
    <scope>NUCLEOTIDE SEQUENCE</scope>
    <source>
        <strain evidence="7">IMI 356815</strain>
    </source>
</reference>
<comment type="caution">
    <text evidence="7">The sequence shown here is derived from an EMBL/GenBank/DDBJ whole genome shotgun (WGS) entry which is preliminary data.</text>
</comment>
<dbReference type="RefSeq" id="XP_056074812.1">
    <property type="nucleotide sequence ID" value="XM_056211339.1"/>
</dbReference>
<dbReference type="GO" id="GO:0022857">
    <property type="term" value="F:transmembrane transporter activity"/>
    <property type="evidence" value="ECO:0007669"/>
    <property type="project" value="TreeGrafter"/>
</dbReference>
<name>A0A9W9CEQ9_9PLEO</name>
<dbReference type="AlphaFoldDB" id="A0A9W9CEQ9"/>
<evidence type="ECO:0008006" key="9">
    <source>
        <dbReference type="Google" id="ProtNLM"/>
    </source>
</evidence>
<organism evidence="7 8">
    <name type="scientific">Didymosphaeria variabile</name>
    <dbReference type="NCBI Taxonomy" id="1932322"/>
    <lineage>
        <taxon>Eukaryota</taxon>
        <taxon>Fungi</taxon>
        <taxon>Dikarya</taxon>
        <taxon>Ascomycota</taxon>
        <taxon>Pezizomycotina</taxon>
        <taxon>Dothideomycetes</taxon>
        <taxon>Pleosporomycetidae</taxon>
        <taxon>Pleosporales</taxon>
        <taxon>Massarineae</taxon>
        <taxon>Didymosphaeriaceae</taxon>
        <taxon>Didymosphaeria</taxon>
    </lineage>
</organism>
<evidence type="ECO:0000256" key="4">
    <source>
        <dbReference type="ARBA" id="ARBA00022989"/>
    </source>
</evidence>
<keyword evidence="4 6" id="KW-1133">Transmembrane helix</keyword>
<dbReference type="Proteomes" id="UP001140513">
    <property type="component" value="Unassembled WGS sequence"/>
</dbReference>
<keyword evidence="8" id="KW-1185">Reference proteome</keyword>
<keyword evidence="5 6" id="KW-0472">Membrane</keyword>
<sequence length="126" mass="14031">MLAGIYLMNAIVAPLAIFYSWTAANIAGATKRAFSAAIVSGSFSIGNIIGPQTFQARDAPQYRPAKLAIMGTLAGCASVTCTLSAYYTFVNRKRNVVDQTLEEQYMQRDVWQRLTDRENPRFTYVY</sequence>
<protein>
    <recommendedName>
        <fullName evidence="9">MFS general substrate transporter</fullName>
    </recommendedName>
</protein>
<comment type="subcellular location">
    <subcellularLocation>
        <location evidence="1">Membrane</location>
        <topology evidence="1">Multi-pass membrane protein</topology>
    </subcellularLocation>
</comment>
<feature type="transmembrane region" description="Helical" evidence="6">
    <location>
        <begin position="69"/>
        <end position="89"/>
    </location>
</feature>
<evidence type="ECO:0000256" key="3">
    <source>
        <dbReference type="ARBA" id="ARBA00022692"/>
    </source>
</evidence>
<feature type="transmembrane region" description="Helical" evidence="6">
    <location>
        <begin position="33"/>
        <end position="49"/>
    </location>
</feature>
<evidence type="ECO:0000256" key="2">
    <source>
        <dbReference type="ARBA" id="ARBA00022448"/>
    </source>
</evidence>
<proteinExistence type="predicted"/>
<evidence type="ECO:0000313" key="8">
    <source>
        <dbReference type="Proteomes" id="UP001140513"/>
    </source>
</evidence>
<evidence type="ECO:0000256" key="5">
    <source>
        <dbReference type="ARBA" id="ARBA00023136"/>
    </source>
</evidence>
<keyword evidence="2" id="KW-0813">Transport</keyword>